<dbReference type="AlphaFoldDB" id="A0A1H5W5W3"/>
<reference evidence="2 3" key="1">
    <citation type="submission" date="2016-10" db="EMBL/GenBank/DDBJ databases">
        <authorList>
            <person name="de Groot N.N."/>
        </authorList>
    </citation>
    <scope>NUCLEOTIDE SEQUENCE [LARGE SCALE GENOMIC DNA]</scope>
    <source>
        <strain evidence="2 3">CGMCC 1.10331</strain>
    </source>
</reference>
<feature type="compositionally biased region" description="Basic and acidic residues" evidence="1">
    <location>
        <begin position="32"/>
        <end position="49"/>
    </location>
</feature>
<keyword evidence="3" id="KW-1185">Reference proteome</keyword>
<name>A0A1H5W5W3_9EURY</name>
<evidence type="ECO:0000313" key="2">
    <source>
        <dbReference type="EMBL" id="SEF94728.1"/>
    </source>
</evidence>
<dbReference type="EMBL" id="FNVN01000001">
    <property type="protein sequence ID" value="SEF94728.1"/>
    <property type="molecule type" value="Genomic_DNA"/>
</dbReference>
<proteinExistence type="predicted"/>
<gene>
    <name evidence="2" type="ORF">SAMN04488133_1172</name>
</gene>
<evidence type="ECO:0000256" key="1">
    <source>
        <dbReference type="SAM" id="MobiDB-lite"/>
    </source>
</evidence>
<evidence type="ECO:0000313" key="3">
    <source>
        <dbReference type="Proteomes" id="UP000236740"/>
    </source>
</evidence>
<accession>A0A1H5W5W3</accession>
<dbReference type="GeneID" id="43740843"/>
<organism evidence="2 3">
    <name type="scientific">Halobellus limi</name>
    <dbReference type="NCBI Taxonomy" id="699433"/>
    <lineage>
        <taxon>Archaea</taxon>
        <taxon>Methanobacteriati</taxon>
        <taxon>Methanobacteriota</taxon>
        <taxon>Stenosarchaea group</taxon>
        <taxon>Halobacteria</taxon>
        <taxon>Halobacteriales</taxon>
        <taxon>Haloferacaceae</taxon>
        <taxon>Halobellus</taxon>
    </lineage>
</organism>
<feature type="compositionally biased region" description="Low complexity" evidence="1">
    <location>
        <begin position="9"/>
        <end position="28"/>
    </location>
</feature>
<feature type="region of interest" description="Disordered" evidence="1">
    <location>
        <begin position="1"/>
        <end position="49"/>
    </location>
</feature>
<dbReference type="Proteomes" id="UP000236740">
    <property type="component" value="Unassembled WGS sequence"/>
</dbReference>
<protein>
    <submittedName>
        <fullName evidence="2">Uncharacterized protein</fullName>
    </submittedName>
</protein>
<dbReference type="RefSeq" id="WP_160113917.1">
    <property type="nucleotide sequence ID" value="NZ_CP031311.1"/>
</dbReference>
<sequence length="49" mass="5036">MRFASAESGDVTTTAAVGDATVPGVGDPMAAESRRAIAEEKTPGRESRE</sequence>